<evidence type="ECO:0000313" key="1">
    <source>
        <dbReference type="EMBL" id="KMU89544.1"/>
    </source>
</evidence>
<dbReference type="AlphaFoldDB" id="A0A0J8RZH1"/>
<accession>A0A0J8RZH1</accession>
<sequence>MRFRLSCPDACAIIVSLFFNISGRYNHGSGRLDSGAIFKGASFWRWRGCDSLRPMGSTDDAVGCVAGSPHYLHPMRKYGQYVLRACTTPVFGLKVHLLTLEISRSQRDRKKQKDIPALNLAATVLGSLPIHACSDADFPENSR</sequence>
<dbReference type="EMBL" id="DS017013">
    <property type="protein sequence ID" value="KMU89544.1"/>
    <property type="molecule type" value="Genomic_DNA"/>
</dbReference>
<reference evidence="2" key="1">
    <citation type="journal article" date="2010" name="Genome Res.">
        <title>Population genomic sequencing of Coccidioides fungi reveals recent hybridization and transposon control.</title>
        <authorList>
            <person name="Neafsey D.E."/>
            <person name="Barker B.M."/>
            <person name="Sharpton T.J."/>
            <person name="Stajich J.E."/>
            <person name="Park D.J."/>
            <person name="Whiston E."/>
            <person name="Hung C.-Y."/>
            <person name="McMahan C."/>
            <person name="White J."/>
            <person name="Sykes S."/>
            <person name="Heiman D."/>
            <person name="Young S."/>
            <person name="Zeng Q."/>
            <person name="Abouelleil A."/>
            <person name="Aftuck L."/>
            <person name="Bessette D."/>
            <person name="Brown A."/>
            <person name="FitzGerald M."/>
            <person name="Lui A."/>
            <person name="Macdonald J.P."/>
            <person name="Priest M."/>
            <person name="Orbach M.J."/>
            <person name="Galgiani J.N."/>
            <person name="Kirkland T.N."/>
            <person name="Cole G.T."/>
            <person name="Birren B.W."/>
            <person name="Henn M.R."/>
            <person name="Taylor J.W."/>
            <person name="Rounsley S.D."/>
        </authorList>
    </citation>
    <scope>NUCLEOTIDE SEQUENCE [LARGE SCALE GENOMIC DNA]</scope>
    <source>
        <strain evidence="2">H538.4</strain>
    </source>
</reference>
<gene>
    <name evidence="1" type="ORF">CIHG_07351</name>
</gene>
<evidence type="ECO:0000313" key="2">
    <source>
        <dbReference type="Proteomes" id="UP000054563"/>
    </source>
</evidence>
<protein>
    <submittedName>
        <fullName evidence="1">Uncharacterized protein</fullName>
    </submittedName>
</protein>
<name>A0A0J8RZH1_COCIT</name>
<dbReference type="VEuPathDB" id="FungiDB:CIHG_07351"/>
<proteinExistence type="predicted"/>
<organism evidence="1 2">
    <name type="scientific">Coccidioides immitis H538.4</name>
    <dbReference type="NCBI Taxonomy" id="396776"/>
    <lineage>
        <taxon>Eukaryota</taxon>
        <taxon>Fungi</taxon>
        <taxon>Dikarya</taxon>
        <taxon>Ascomycota</taxon>
        <taxon>Pezizomycotina</taxon>
        <taxon>Eurotiomycetes</taxon>
        <taxon>Eurotiomycetidae</taxon>
        <taxon>Onygenales</taxon>
        <taxon>Onygenaceae</taxon>
        <taxon>Coccidioides</taxon>
    </lineage>
</organism>
<dbReference type="Proteomes" id="UP000054563">
    <property type="component" value="Unassembled WGS sequence"/>
</dbReference>